<gene>
    <name evidence="1" type="ORF">GCM10023082_05030</name>
</gene>
<comment type="caution">
    <text evidence="1">The sequence shown here is derived from an EMBL/GenBank/DDBJ whole genome shotgun (WGS) entry which is preliminary data.</text>
</comment>
<dbReference type="EMBL" id="BAABEP010000002">
    <property type="protein sequence ID" value="GAA3710121.1"/>
    <property type="molecule type" value="Genomic_DNA"/>
</dbReference>
<evidence type="ECO:0000313" key="2">
    <source>
        <dbReference type="Proteomes" id="UP001499884"/>
    </source>
</evidence>
<keyword evidence="2" id="KW-1185">Reference proteome</keyword>
<dbReference type="Proteomes" id="UP001499884">
    <property type="component" value="Unassembled WGS sequence"/>
</dbReference>
<reference evidence="2" key="1">
    <citation type="journal article" date="2019" name="Int. J. Syst. Evol. Microbiol.">
        <title>The Global Catalogue of Microorganisms (GCM) 10K type strain sequencing project: providing services to taxonomists for standard genome sequencing and annotation.</title>
        <authorList>
            <consortium name="The Broad Institute Genomics Platform"/>
            <consortium name="The Broad Institute Genome Sequencing Center for Infectious Disease"/>
            <person name="Wu L."/>
            <person name="Ma J."/>
        </authorList>
    </citation>
    <scope>NUCLEOTIDE SEQUENCE [LARGE SCALE GENOMIC DNA]</scope>
    <source>
        <strain evidence="2">JCM 30846</strain>
    </source>
</reference>
<organism evidence="1 2">
    <name type="scientific">Streptomyces tremellae</name>
    <dbReference type="NCBI Taxonomy" id="1124239"/>
    <lineage>
        <taxon>Bacteria</taxon>
        <taxon>Bacillati</taxon>
        <taxon>Actinomycetota</taxon>
        <taxon>Actinomycetes</taxon>
        <taxon>Kitasatosporales</taxon>
        <taxon>Streptomycetaceae</taxon>
        <taxon>Streptomyces</taxon>
    </lineage>
</organism>
<dbReference type="RefSeq" id="WP_345640449.1">
    <property type="nucleotide sequence ID" value="NZ_BAABEP010000002.1"/>
</dbReference>
<proteinExistence type="predicted"/>
<evidence type="ECO:0000313" key="1">
    <source>
        <dbReference type="EMBL" id="GAA3710121.1"/>
    </source>
</evidence>
<protein>
    <submittedName>
        <fullName evidence="1">Uncharacterized protein</fullName>
    </submittedName>
</protein>
<sequence length="262" mass="28869">MPTFLSADPNAPTPTSRQRTWLFAALRAHDGLMPLGVPLRSLSLMRERGWLKAVPATDDDPQQLRHEVTPEGRFALLSVGKADALLSVLVSAEPGLLKLPVQQQILNSLVREGLVTRLTRHGEQDEGQDQFPCITNLGRLLVSLPQADTTPAGDYLLAALAAKGITAGVERDSSGNTRVVYRDGDIHAQFFREVWNPGFYTYSARHPSWMHNKPWTALITYGTDGAVEKHLPNDLDVQEESARMAASFAAWLTDRDDDAFTA</sequence>
<name>A0ABP7DVN1_9ACTN</name>
<accession>A0ABP7DVN1</accession>